<evidence type="ECO:0000256" key="3">
    <source>
        <dbReference type="ARBA" id="ARBA00022692"/>
    </source>
</evidence>
<sequence length="182" mass="21049">MAEKYSNFMQTVDKYLYDEKSPFKPLFDFIEGKTGVKRFYLFIIFVSFVALYLAFGYAAQLLCNVIGFLYPAYASMKAIETPQKGDDTKWLTYWTVFALFSILEFPSDVLLSWFPFYWLLKCIFMIWLFLPISANGSIILYNNVIRPYFLKHSQKIDGVFSNLTDSATGVLAEAVLKAQKSE</sequence>
<dbReference type="Pfam" id="PF03134">
    <property type="entry name" value="TB2_DP1_HVA22"/>
    <property type="match status" value="1"/>
</dbReference>
<evidence type="ECO:0000256" key="2">
    <source>
        <dbReference type="ARBA" id="ARBA00008573"/>
    </source>
</evidence>
<dbReference type="InterPro" id="IPR004345">
    <property type="entry name" value="TB2_DP1_HVA22"/>
</dbReference>
<keyword evidence="8" id="KW-1185">Reference proteome</keyword>
<keyword evidence="3 6" id="KW-0812">Transmembrane</keyword>
<organism evidence="7 8">
    <name type="scientific">Cimex lectularius</name>
    <name type="common">Bed bug</name>
    <name type="synonym">Acanthia lectularia</name>
    <dbReference type="NCBI Taxonomy" id="79782"/>
    <lineage>
        <taxon>Eukaryota</taxon>
        <taxon>Metazoa</taxon>
        <taxon>Ecdysozoa</taxon>
        <taxon>Arthropoda</taxon>
        <taxon>Hexapoda</taxon>
        <taxon>Insecta</taxon>
        <taxon>Pterygota</taxon>
        <taxon>Neoptera</taxon>
        <taxon>Paraneoptera</taxon>
        <taxon>Hemiptera</taxon>
        <taxon>Heteroptera</taxon>
        <taxon>Panheteroptera</taxon>
        <taxon>Cimicomorpha</taxon>
        <taxon>Cimicidae</taxon>
        <taxon>Cimex</taxon>
    </lineage>
</organism>
<comment type="similarity">
    <text evidence="2 6">Belongs to the DP1 family.</text>
</comment>
<evidence type="ECO:0000313" key="7">
    <source>
        <dbReference type="EnsemblMetazoa" id="XP_014249479.1"/>
    </source>
</evidence>
<evidence type="ECO:0000256" key="4">
    <source>
        <dbReference type="ARBA" id="ARBA00022989"/>
    </source>
</evidence>
<dbReference type="GO" id="GO:0016020">
    <property type="term" value="C:membrane"/>
    <property type="evidence" value="ECO:0007669"/>
    <property type="project" value="UniProtKB-SubCell"/>
</dbReference>
<dbReference type="OrthoDB" id="10009287at2759"/>
<dbReference type="RefSeq" id="XP_014249479.1">
    <property type="nucleotide sequence ID" value="XM_014393993.2"/>
</dbReference>
<dbReference type="AlphaFoldDB" id="A0A8I6TEG6"/>
<dbReference type="PANTHER" id="PTHR12300:SF161">
    <property type="entry name" value="RECEPTOR EXPRESSION-ENHANCING PROTEIN"/>
    <property type="match status" value="1"/>
</dbReference>
<evidence type="ECO:0000256" key="6">
    <source>
        <dbReference type="RuleBase" id="RU362006"/>
    </source>
</evidence>
<feature type="transmembrane region" description="Helical" evidence="6">
    <location>
        <begin position="117"/>
        <end position="141"/>
    </location>
</feature>
<dbReference type="EnsemblMetazoa" id="XM_014393993.2">
    <property type="protein sequence ID" value="XP_014249479.1"/>
    <property type="gene ID" value="LOC106666654"/>
</dbReference>
<evidence type="ECO:0000313" key="8">
    <source>
        <dbReference type="Proteomes" id="UP000494040"/>
    </source>
</evidence>
<dbReference type="KEGG" id="clec:106666654"/>
<dbReference type="Proteomes" id="UP000494040">
    <property type="component" value="Unassembled WGS sequence"/>
</dbReference>
<reference evidence="7" key="1">
    <citation type="submission" date="2022-01" db="UniProtKB">
        <authorList>
            <consortium name="EnsemblMetazoa"/>
        </authorList>
    </citation>
    <scope>IDENTIFICATION</scope>
</reference>
<name>A0A8I6TEG6_CIMLE</name>
<proteinExistence type="inferred from homology"/>
<dbReference type="OMA" id="DTQYWVV"/>
<dbReference type="PANTHER" id="PTHR12300">
    <property type="entry name" value="HVA22-LIKE PROTEINS"/>
    <property type="match status" value="1"/>
</dbReference>
<comment type="subcellular location">
    <subcellularLocation>
        <location evidence="1 6">Membrane</location>
        <topology evidence="1 6">Multi-pass membrane protein</topology>
    </subcellularLocation>
</comment>
<feature type="transmembrane region" description="Helical" evidence="6">
    <location>
        <begin position="39"/>
        <end position="70"/>
    </location>
</feature>
<keyword evidence="5 6" id="KW-0472">Membrane</keyword>
<evidence type="ECO:0000256" key="5">
    <source>
        <dbReference type="ARBA" id="ARBA00023136"/>
    </source>
</evidence>
<keyword evidence="4 6" id="KW-1133">Transmembrane helix</keyword>
<dbReference type="GeneID" id="106666654"/>
<protein>
    <recommendedName>
        <fullName evidence="6">Receptor expression-enhancing protein</fullName>
    </recommendedName>
</protein>
<evidence type="ECO:0000256" key="1">
    <source>
        <dbReference type="ARBA" id="ARBA00004141"/>
    </source>
</evidence>
<accession>A0A8I6TEG6</accession>